<dbReference type="GO" id="GO:0005829">
    <property type="term" value="C:cytosol"/>
    <property type="evidence" value="ECO:0007669"/>
    <property type="project" value="TreeGrafter"/>
</dbReference>
<reference evidence="4" key="1">
    <citation type="submission" date="2022-07" db="EMBL/GenBank/DDBJ databases">
        <title>Phylogenomic reconstructions and comparative analyses of Kickxellomycotina fungi.</title>
        <authorList>
            <person name="Reynolds N.K."/>
            <person name="Stajich J.E."/>
            <person name="Barry K."/>
            <person name="Grigoriev I.V."/>
            <person name="Crous P."/>
            <person name="Smith M.E."/>
        </authorList>
    </citation>
    <scope>NUCLEOTIDE SEQUENCE</scope>
    <source>
        <strain evidence="4">NBRC 105414</strain>
    </source>
</reference>
<evidence type="ECO:0000259" key="3">
    <source>
        <dbReference type="Pfam" id="PF21057"/>
    </source>
</evidence>
<dbReference type="Pfam" id="PF21057">
    <property type="entry name" value="Hikeshi-like_C"/>
    <property type="match status" value="1"/>
</dbReference>
<dbReference type="PANTHER" id="PTHR12925:SF0">
    <property type="entry name" value="PROTEIN HIKESHI"/>
    <property type="match status" value="1"/>
</dbReference>
<sequence length="216" mass="22835">MFGCIVAGRLVQTNLRQVDVGKYVFELPDAQSINHIVVFLLGTAPFEPGFAATVHLLWPSREWQFLGALSNDKPSAIFRLRAAAAGAPAGAPGTSAELGISVEPIQAVEQQVQLHQQQQQQQQPAAAGAGALALVRAPSAPPLAGQPAVQAAQQLAERALQNLYDYATSFATRADASMGVLGSGAAVQVLPVKVFDDWYRAFLRRIQRDPAAALGG</sequence>
<dbReference type="InterPro" id="IPR031318">
    <property type="entry name" value="OPI10"/>
</dbReference>
<evidence type="ECO:0008006" key="6">
    <source>
        <dbReference type="Google" id="ProtNLM"/>
    </source>
</evidence>
<gene>
    <name evidence="4" type="ORF">H4R18_001478</name>
</gene>
<feature type="domain" description="Hikeshi-like C-terminal" evidence="3">
    <location>
        <begin position="152"/>
        <end position="210"/>
    </location>
</feature>
<comment type="caution">
    <text evidence="4">The sequence shown here is derived from an EMBL/GenBank/DDBJ whole genome shotgun (WGS) entry which is preliminary data.</text>
</comment>
<dbReference type="GO" id="GO:0061608">
    <property type="term" value="F:nuclear import signal receptor activity"/>
    <property type="evidence" value="ECO:0007669"/>
    <property type="project" value="TreeGrafter"/>
</dbReference>
<evidence type="ECO:0000313" key="5">
    <source>
        <dbReference type="Proteomes" id="UP001140217"/>
    </source>
</evidence>
<dbReference type="OrthoDB" id="10248398at2759"/>
<dbReference type="GO" id="GO:0005634">
    <property type="term" value="C:nucleus"/>
    <property type="evidence" value="ECO:0007669"/>
    <property type="project" value="TreeGrafter"/>
</dbReference>
<evidence type="ECO:0000256" key="1">
    <source>
        <dbReference type="ARBA" id="ARBA00006623"/>
    </source>
</evidence>
<proteinExistence type="inferred from homology"/>
<dbReference type="PANTHER" id="PTHR12925">
    <property type="entry name" value="HIKESHI FAMILY MEMBER"/>
    <property type="match status" value="1"/>
</dbReference>
<protein>
    <recommendedName>
        <fullName evidence="6">Hikeshi-like domain-containing protein</fullName>
    </recommendedName>
</protein>
<evidence type="ECO:0000313" key="4">
    <source>
        <dbReference type="EMBL" id="KAJ2783803.1"/>
    </source>
</evidence>
<name>A0A9W8LKJ0_9FUNG</name>
<organism evidence="4 5">
    <name type="scientific">Coemansia javaensis</name>
    <dbReference type="NCBI Taxonomy" id="2761396"/>
    <lineage>
        <taxon>Eukaryota</taxon>
        <taxon>Fungi</taxon>
        <taxon>Fungi incertae sedis</taxon>
        <taxon>Zoopagomycota</taxon>
        <taxon>Kickxellomycotina</taxon>
        <taxon>Kickxellomycetes</taxon>
        <taxon>Kickxellales</taxon>
        <taxon>Kickxellaceae</taxon>
        <taxon>Coemansia</taxon>
    </lineage>
</organism>
<dbReference type="InterPro" id="IPR048364">
    <property type="entry name" value="Hikeshi-like_C"/>
</dbReference>
<feature type="domain" description="Hikeshi-like N-terminal" evidence="2">
    <location>
        <begin position="5"/>
        <end position="118"/>
    </location>
</feature>
<dbReference type="Pfam" id="PF05603">
    <property type="entry name" value="Hikeshi-like_N"/>
    <property type="match status" value="1"/>
</dbReference>
<evidence type="ECO:0000259" key="2">
    <source>
        <dbReference type="Pfam" id="PF05603"/>
    </source>
</evidence>
<accession>A0A9W8LKJ0</accession>
<dbReference type="Proteomes" id="UP001140217">
    <property type="component" value="Unassembled WGS sequence"/>
</dbReference>
<keyword evidence="5" id="KW-1185">Reference proteome</keyword>
<dbReference type="AlphaFoldDB" id="A0A9W8LKJ0"/>
<dbReference type="GO" id="GO:0006606">
    <property type="term" value="P:protein import into nucleus"/>
    <property type="evidence" value="ECO:0007669"/>
    <property type="project" value="TreeGrafter"/>
</dbReference>
<comment type="similarity">
    <text evidence="1">Belongs to the OPI10 family.</text>
</comment>
<dbReference type="InterPro" id="IPR008493">
    <property type="entry name" value="Hikeshi-like_N"/>
</dbReference>
<dbReference type="EMBL" id="JANBUL010000039">
    <property type="protein sequence ID" value="KAJ2783803.1"/>
    <property type="molecule type" value="Genomic_DNA"/>
</dbReference>